<dbReference type="EMBL" id="GGEC01040532">
    <property type="protein sequence ID" value="MBX21016.1"/>
    <property type="molecule type" value="Transcribed_RNA"/>
</dbReference>
<dbReference type="AlphaFoldDB" id="A0A2P2LSR9"/>
<accession>A0A2P2LSR9</accession>
<proteinExistence type="predicted"/>
<name>A0A2P2LSR9_RHIMU</name>
<sequence length="22" mass="2715">MTNLHRPFLTLPIYLFTFTLYL</sequence>
<reference evidence="1" key="1">
    <citation type="submission" date="2018-02" db="EMBL/GenBank/DDBJ databases">
        <title>Rhizophora mucronata_Transcriptome.</title>
        <authorList>
            <person name="Meera S.P."/>
            <person name="Sreeshan A."/>
            <person name="Augustine A."/>
        </authorList>
    </citation>
    <scope>NUCLEOTIDE SEQUENCE</scope>
    <source>
        <tissue evidence="1">Leaf</tissue>
    </source>
</reference>
<protein>
    <submittedName>
        <fullName evidence="1">Uncharacterized protein</fullName>
    </submittedName>
</protein>
<evidence type="ECO:0000313" key="1">
    <source>
        <dbReference type="EMBL" id="MBX21016.1"/>
    </source>
</evidence>
<organism evidence="1">
    <name type="scientific">Rhizophora mucronata</name>
    <name type="common">Asiatic mangrove</name>
    <dbReference type="NCBI Taxonomy" id="61149"/>
    <lineage>
        <taxon>Eukaryota</taxon>
        <taxon>Viridiplantae</taxon>
        <taxon>Streptophyta</taxon>
        <taxon>Embryophyta</taxon>
        <taxon>Tracheophyta</taxon>
        <taxon>Spermatophyta</taxon>
        <taxon>Magnoliopsida</taxon>
        <taxon>eudicotyledons</taxon>
        <taxon>Gunneridae</taxon>
        <taxon>Pentapetalae</taxon>
        <taxon>rosids</taxon>
        <taxon>fabids</taxon>
        <taxon>Malpighiales</taxon>
        <taxon>Rhizophoraceae</taxon>
        <taxon>Rhizophora</taxon>
    </lineage>
</organism>